<sequence length="591" mass="64330">MKETTSEVRFIEKLKQFEFVTRDMQARVDELNDWKERLEARLAVGPHGVKGLKAGSTLAGQIQQLRQQIGECVAGWARALDNSGPMRRLSEQFGDQGILLVFGKVNAGKSSFCNFLAERFKRHGGHVQYFCFENGEIVETHEPFVEAATEATARIQGIRLGEKLILLDTPGLHSVTAENGALTKSFTDSADGVLWLTSSTSPGQVQELDELREELKRSKPLLPVITKSDLSEEDEFDGQIVAVLKNKTADNRTLQESDVLERAQAKLRLSGMDDGLVRRPVSVSALVVRKSPEPDEALEGAGFQRLFDELIVIAEAATGIKKRKAAELALSHLEKDVVQALQVQIRPHLETMRKNAEDASKSLDAAGPKIRSGVLDEVLGELANLLERHKKTRDTAAVHRELTALVRKVVEEHIARELEEYAHEMGAALVAMKEGQYGAFDDVTEECEVKRGGWKKSAVAGAAGLGGMFLGGLIGSVLFPGAGTIAGVGAGEAIGGLVGGAVSALLGEKGGDYLVETERLRIPVGVSYERLYAAISADLRERLPGVVGELVERCRTCVKQVTDEIQRIDDVVAASERELSQLKKDIARESV</sequence>
<evidence type="ECO:0000259" key="2">
    <source>
        <dbReference type="Pfam" id="PF01926"/>
    </source>
</evidence>
<feature type="domain" description="G" evidence="2">
    <location>
        <begin position="100"/>
        <end position="227"/>
    </location>
</feature>
<evidence type="ECO:0000313" key="4">
    <source>
        <dbReference type="Proteomes" id="UP000198908"/>
    </source>
</evidence>
<evidence type="ECO:0000256" key="1">
    <source>
        <dbReference type="SAM" id="Coils"/>
    </source>
</evidence>
<dbReference type="STRING" id="416944.SAMN05421548_11271"/>
<dbReference type="EMBL" id="FMYQ01000012">
    <property type="protein sequence ID" value="SDC94642.1"/>
    <property type="molecule type" value="Genomic_DNA"/>
</dbReference>
<organism evidence="3 4">
    <name type="scientific">Paraburkholderia lycopersici</name>
    <dbReference type="NCBI Taxonomy" id="416944"/>
    <lineage>
        <taxon>Bacteria</taxon>
        <taxon>Pseudomonadati</taxon>
        <taxon>Pseudomonadota</taxon>
        <taxon>Betaproteobacteria</taxon>
        <taxon>Burkholderiales</taxon>
        <taxon>Burkholderiaceae</taxon>
        <taxon>Paraburkholderia</taxon>
    </lineage>
</organism>
<feature type="coiled-coil region" evidence="1">
    <location>
        <begin position="558"/>
        <end position="585"/>
    </location>
</feature>
<dbReference type="SUPFAM" id="SSF52540">
    <property type="entry name" value="P-loop containing nucleoside triphosphate hydrolases"/>
    <property type="match status" value="1"/>
</dbReference>
<accession>A0A1G6QQF3</accession>
<dbReference type="Proteomes" id="UP000198908">
    <property type="component" value="Unassembled WGS sequence"/>
</dbReference>
<gene>
    <name evidence="3" type="ORF">SAMN05421548_11271</name>
</gene>
<keyword evidence="1" id="KW-0175">Coiled coil</keyword>
<dbReference type="GO" id="GO:0005525">
    <property type="term" value="F:GTP binding"/>
    <property type="evidence" value="ECO:0007669"/>
    <property type="project" value="InterPro"/>
</dbReference>
<keyword evidence="4" id="KW-1185">Reference proteome</keyword>
<evidence type="ECO:0000313" key="3">
    <source>
        <dbReference type="EMBL" id="SDC94642.1"/>
    </source>
</evidence>
<dbReference type="RefSeq" id="WP_091997749.1">
    <property type="nucleotide sequence ID" value="NZ_FMYQ01000012.1"/>
</dbReference>
<dbReference type="OrthoDB" id="7230468at2"/>
<dbReference type="Gene3D" id="3.40.50.300">
    <property type="entry name" value="P-loop containing nucleotide triphosphate hydrolases"/>
    <property type="match status" value="1"/>
</dbReference>
<proteinExistence type="predicted"/>
<dbReference type="InterPro" id="IPR006073">
    <property type="entry name" value="GTP-bd"/>
</dbReference>
<name>A0A1G6QQF3_9BURK</name>
<protein>
    <submittedName>
        <fullName evidence="3">50S ribosome-binding GTPase</fullName>
    </submittedName>
</protein>
<reference evidence="4" key="1">
    <citation type="submission" date="2016-09" db="EMBL/GenBank/DDBJ databases">
        <authorList>
            <person name="Varghese N."/>
            <person name="Submissions S."/>
        </authorList>
    </citation>
    <scope>NUCLEOTIDE SEQUENCE [LARGE SCALE GENOMIC DNA]</scope>
    <source>
        <strain evidence="4">TNe-862</strain>
    </source>
</reference>
<dbReference type="Pfam" id="PF01926">
    <property type="entry name" value="MMR_HSR1"/>
    <property type="match status" value="1"/>
</dbReference>
<dbReference type="InterPro" id="IPR027417">
    <property type="entry name" value="P-loop_NTPase"/>
</dbReference>
<dbReference type="AlphaFoldDB" id="A0A1G6QQF3"/>